<feature type="transmembrane region" description="Helical" evidence="1">
    <location>
        <begin position="514"/>
        <end position="531"/>
    </location>
</feature>
<dbReference type="HOGENOM" id="CLU_025966_0_0_1"/>
<keyword evidence="2" id="KW-0732">Signal</keyword>
<feature type="signal peptide" evidence="2">
    <location>
        <begin position="1"/>
        <end position="24"/>
    </location>
</feature>
<dbReference type="eggNOG" id="KOG3700">
    <property type="taxonomic scope" value="Eukaryota"/>
</dbReference>
<accession>T1K6S3</accession>
<keyword evidence="1" id="KW-0472">Membrane</keyword>
<proteinExistence type="predicted"/>
<dbReference type="EnsemblMetazoa" id="tetur06g01530.1">
    <property type="protein sequence ID" value="tetur06g01530.1"/>
    <property type="gene ID" value="tetur06g01530"/>
</dbReference>
<dbReference type="AlphaFoldDB" id="T1K6S3"/>
<feature type="chain" id="PRO_5004591286" description="Nose resistant-to-fluoxetine protein N-terminal domain-containing protein" evidence="2">
    <location>
        <begin position="25"/>
        <end position="729"/>
    </location>
</feature>
<evidence type="ECO:0000256" key="2">
    <source>
        <dbReference type="SAM" id="SignalP"/>
    </source>
</evidence>
<dbReference type="SMART" id="SM00703">
    <property type="entry name" value="NRF"/>
    <property type="match status" value="1"/>
</dbReference>
<reference evidence="5" key="1">
    <citation type="submission" date="2011-08" db="EMBL/GenBank/DDBJ databases">
        <authorList>
            <person name="Rombauts S."/>
        </authorList>
    </citation>
    <scope>NUCLEOTIDE SEQUENCE</scope>
    <source>
        <strain evidence="5">London</strain>
    </source>
</reference>
<reference evidence="4" key="2">
    <citation type="submission" date="2015-06" db="UniProtKB">
        <authorList>
            <consortium name="EnsemblMetazoa"/>
        </authorList>
    </citation>
    <scope>IDENTIFICATION</scope>
</reference>
<keyword evidence="1" id="KW-0812">Transmembrane</keyword>
<feature type="transmembrane region" description="Helical" evidence="1">
    <location>
        <begin position="685"/>
        <end position="710"/>
    </location>
</feature>
<dbReference type="PANTHER" id="PTHR11161">
    <property type="entry name" value="O-ACYLTRANSFERASE"/>
    <property type="match status" value="1"/>
</dbReference>
<dbReference type="EMBL" id="CAEY01001794">
    <property type="status" value="NOT_ANNOTATED_CDS"/>
    <property type="molecule type" value="Genomic_DNA"/>
</dbReference>
<evidence type="ECO:0000313" key="4">
    <source>
        <dbReference type="EnsemblMetazoa" id="tetur06g01530.1"/>
    </source>
</evidence>
<feature type="domain" description="Nose resistant-to-fluoxetine protein N-terminal" evidence="3">
    <location>
        <begin position="66"/>
        <end position="208"/>
    </location>
</feature>
<feature type="transmembrane region" description="Helical" evidence="1">
    <location>
        <begin position="543"/>
        <end position="562"/>
    </location>
</feature>
<feature type="transmembrane region" description="Helical" evidence="1">
    <location>
        <begin position="462"/>
        <end position="479"/>
    </location>
</feature>
<keyword evidence="5" id="KW-1185">Reference proteome</keyword>
<protein>
    <recommendedName>
        <fullName evidence="3">Nose resistant-to-fluoxetine protein N-terminal domain-containing protein</fullName>
    </recommendedName>
</protein>
<organism evidence="4 5">
    <name type="scientific">Tetranychus urticae</name>
    <name type="common">Two-spotted spider mite</name>
    <dbReference type="NCBI Taxonomy" id="32264"/>
    <lineage>
        <taxon>Eukaryota</taxon>
        <taxon>Metazoa</taxon>
        <taxon>Ecdysozoa</taxon>
        <taxon>Arthropoda</taxon>
        <taxon>Chelicerata</taxon>
        <taxon>Arachnida</taxon>
        <taxon>Acari</taxon>
        <taxon>Acariformes</taxon>
        <taxon>Trombidiformes</taxon>
        <taxon>Prostigmata</taxon>
        <taxon>Eleutherengona</taxon>
        <taxon>Raphignathae</taxon>
        <taxon>Tetranychoidea</taxon>
        <taxon>Tetranychidae</taxon>
        <taxon>Tetranychus</taxon>
    </lineage>
</organism>
<evidence type="ECO:0000256" key="1">
    <source>
        <dbReference type="SAM" id="Phobius"/>
    </source>
</evidence>
<feature type="transmembrane region" description="Helical" evidence="1">
    <location>
        <begin position="654"/>
        <end position="673"/>
    </location>
</feature>
<evidence type="ECO:0000313" key="5">
    <source>
        <dbReference type="Proteomes" id="UP000015104"/>
    </source>
</evidence>
<feature type="transmembrane region" description="Helical" evidence="1">
    <location>
        <begin position="333"/>
        <end position="355"/>
    </location>
</feature>
<keyword evidence="1" id="KW-1133">Transmembrane helix</keyword>
<sequence>MQVVNFATLFGLFLSFNQIVKIECENKLQSTDKLLINRQIHLVTSGFSSVFWNYIRSSSDSLDNVSSQCSSHLNKLLESSLEGHPLAFKFLSLSGSRPNNFLDATYAAFGSYDSCLAISPFHEDKDDQTIKGKYCLTSLEPDLHRNGQSNGQILSQLYPHHFDAEFNFTIKVGFCVPSVCSQNDVQQIITQAFTEYSWKLVDVHSCEVETNFFDRLKSANKGQQFFLWLLVTLVCVVMMATYMDLKGRSTVDERSSLFWIQQFSINKNIRSLFRQSHCKPRILILDQTRLMALLCNLSVHAVMWITTINAAFLPEDTQFIIDQFSKFHVQPFLNDWITDGLFFIGSGSASLALILKMGPKTPITTYLKCIFNRAALSVPILIPVIALEVILPLVGSGPIYQSINQYRSNVCLKTFWMNLLHIQNHNGPVEFCAPHTWTIAVEWQLFALSCFLVFIYKRKNSLGLSLNILMVIFGFYRTVKIYLENDLQPHAIMTATNYSQTANRMAHVHISTEAHLWCYLMATLIAVLLGANYEAKVIKFLPLLDKVAIIMVLMVSFSPALWNVFAMKIEPLTTIIYVLFSKVTLTFLALIIGIHNAKKGRKYVIKAESGDMYIHDDDSDSISQEMNQINNNIESKAIKRDSQLNNSGLNKLEILLRLLKPTYFIHAIVYSWYFTSLRSTIPLSLSSFAMLSTILTFYSIIAGFFFHLLVTGPVERINYLLSRTKSKAQ</sequence>
<dbReference type="InterPro" id="IPR052728">
    <property type="entry name" value="O2_lipid_transport_reg"/>
</dbReference>
<name>T1K6S3_TETUR</name>
<feature type="transmembrane region" description="Helical" evidence="1">
    <location>
        <begin position="376"/>
        <end position="400"/>
    </location>
</feature>
<feature type="transmembrane region" description="Helical" evidence="1">
    <location>
        <begin position="290"/>
        <end position="313"/>
    </location>
</feature>
<dbReference type="Proteomes" id="UP000015104">
    <property type="component" value="Unassembled WGS sequence"/>
</dbReference>
<dbReference type="InterPro" id="IPR006621">
    <property type="entry name" value="Nose-resist-to-fluoxetine_N"/>
</dbReference>
<dbReference type="PANTHER" id="PTHR11161:SF0">
    <property type="entry name" value="O-ACYLTRANSFERASE LIKE PROTEIN"/>
    <property type="match status" value="1"/>
</dbReference>
<evidence type="ECO:0000259" key="3">
    <source>
        <dbReference type="SMART" id="SM00703"/>
    </source>
</evidence>
<dbReference type="Pfam" id="PF20146">
    <property type="entry name" value="NRF"/>
    <property type="match status" value="1"/>
</dbReference>
<feature type="transmembrane region" description="Helical" evidence="1">
    <location>
        <begin position="437"/>
        <end position="455"/>
    </location>
</feature>
<feature type="transmembrane region" description="Helical" evidence="1">
    <location>
        <begin position="574"/>
        <end position="594"/>
    </location>
</feature>
<feature type="transmembrane region" description="Helical" evidence="1">
    <location>
        <begin position="225"/>
        <end position="245"/>
    </location>
</feature>